<evidence type="ECO:0000256" key="3">
    <source>
        <dbReference type="ARBA" id="ARBA00022448"/>
    </source>
</evidence>
<evidence type="ECO:0000256" key="7">
    <source>
        <dbReference type="ARBA" id="ARBA00022989"/>
    </source>
</evidence>
<reference evidence="13 14" key="1">
    <citation type="submission" date="2019-04" db="EMBL/GenBank/DDBJ databases">
        <title>Phreatobacter aquaticus sp. nov.</title>
        <authorList>
            <person name="Choi A."/>
        </authorList>
    </citation>
    <scope>NUCLEOTIDE SEQUENCE [LARGE SCALE GENOMIC DNA]</scope>
    <source>
        <strain evidence="13 14">KCTC 52518</strain>
    </source>
</reference>
<dbReference type="Pfam" id="PF25994">
    <property type="entry name" value="HH_AprE"/>
    <property type="match status" value="1"/>
</dbReference>
<keyword evidence="6 9" id="KW-0812">Transmembrane</keyword>
<accession>A0A4D7B282</accession>
<proteinExistence type="inferred from homology"/>
<dbReference type="RefSeq" id="WP_136963266.1">
    <property type="nucleotide sequence ID" value="NZ_CP039690.1"/>
</dbReference>
<comment type="subcellular location">
    <subcellularLocation>
        <location evidence="1 9">Cell inner membrane</location>
        <topology evidence="1 9">Single-pass membrane protein</topology>
    </subcellularLocation>
</comment>
<keyword evidence="7 9" id="KW-1133">Transmembrane helix</keyword>
<evidence type="ECO:0000313" key="13">
    <source>
        <dbReference type="EMBL" id="QCI67839.1"/>
    </source>
</evidence>
<dbReference type="GO" id="GO:0005886">
    <property type="term" value="C:plasma membrane"/>
    <property type="evidence" value="ECO:0007669"/>
    <property type="project" value="UniProtKB-SubCell"/>
</dbReference>
<evidence type="ECO:0000256" key="5">
    <source>
        <dbReference type="ARBA" id="ARBA00022519"/>
    </source>
</evidence>
<dbReference type="Gene3D" id="2.40.50.100">
    <property type="match status" value="1"/>
</dbReference>
<dbReference type="InterPro" id="IPR010129">
    <property type="entry name" value="T1SS_HlyD"/>
</dbReference>
<evidence type="ECO:0000256" key="4">
    <source>
        <dbReference type="ARBA" id="ARBA00022475"/>
    </source>
</evidence>
<dbReference type="OrthoDB" id="9810980at2"/>
<evidence type="ECO:0000256" key="9">
    <source>
        <dbReference type="RuleBase" id="RU365093"/>
    </source>
</evidence>
<feature type="domain" description="AprE-like long alpha-helical hairpin" evidence="11">
    <location>
        <begin position="109"/>
        <end position="297"/>
    </location>
</feature>
<dbReference type="PRINTS" id="PR01490">
    <property type="entry name" value="RTXTOXIND"/>
</dbReference>
<evidence type="ECO:0000259" key="12">
    <source>
        <dbReference type="Pfam" id="PF26002"/>
    </source>
</evidence>
<evidence type="ECO:0000256" key="1">
    <source>
        <dbReference type="ARBA" id="ARBA00004377"/>
    </source>
</evidence>
<gene>
    <name evidence="13" type="ORF">E8M01_28605</name>
</gene>
<feature type="coiled-coil region" evidence="10">
    <location>
        <begin position="246"/>
        <end position="275"/>
    </location>
</feature>
<dbReference type="Gene3D" id="2.40.30.170">
    <property type="match status" value="1"/>
</dbReference>
<dbReference type="Proteomes" id="UP000298781">
    <property type="component" value="Chromosome"/>
</dbReference>
<keyword evidence="10" id="KW-0175">Coiled coil</keyword>
<dbReference type="Pfam" id="PF26002">
    <property type="entry name" value="Beta-barrel_AprE"/>
    <property type="match status" value="1"/>
</dbReference>
<dbReference type="InterPro" id="IPR058781">
    <property type="entry name" value="HH_AprE-like"/>
</dbReference>
<protein>
    <recommendedName>
        <fullName evidence="9">Membrane fusion protein (MFP) family protein</fullName>
    </recommendedName>
</protein>
<sequence length="451" mass="49578">MTGPAPIALPDADALPAKASEAAEQDRAIRQLVRFGLLVVTLLVGGSGILAATVPLAGAVVSAGTVVVDSNVKTVQHPTGGVIGEIRVRDGSRVKEGDLVIRLDDTVTRANLAVVVKQLNESYSRRGRLEAERDGLAFALPDELRPVADDRDVVRAFEGEGRLFSARLAARDGQRKQLAERIAQIREEILGLQSQEAARRKQVELIQRELVDVGGLFQRNLVPRTRMVELEREAARLAGEVGQFVAERARAEGRIAEAELQILQIEQELRREVSTDLREVQGKIGELVERRIAADDQLKRIDIRAPQTGYVHQLAYHTLGGVVQAGQPIMQIVPGDDALVIEIRIQPNDINHVVIGQSAFIRLTAFPQRTTPEVEGKVVRLSADVARDQQSQITFYTARVAVDEGELAKLQGLKIIPGMPAEAFVRTGDRTTFSYLMKPLTDQVMRAFREY</sequence>
<feature type="transmembrane region" description="Helical" evidence="9">
    <location>
        <begin position="35"/>
        <end position="61"/>
    </location>
</feature>
<keyword evidence="14" id="KW-1185">Reference proteome</keyword>
<evidence type="ECO:0000313" key="14">
    <source>
        <dbReference type="Proteomes" id="UP000298781"/>
    </source>
</evidence>
<evidence type="ECO:0000256" key="6">
    <source>
        <dbReference type="ARBA" id="ARBA00022692"/>
    </source>
</evidence>
<dbReference type="GO" id="GO:0015031">
    <property type="term" value="P:protein transport"/>
    <property type="evidence" value="ECO:0007669"/>
    <property type="project" value="InterPro"/>
</dbReference>
<dbReference type="AlphaFoldDB" id="A0A4D7B282"/>
<keyword evidence="5 9" id="KW-0997">Cell inner membrane</keyword>
<evidence type="ECO:0000259" key="11">
    <source>
        <dbReference type="Pfam" id="PF25994"/>
    </source>
</evidence>
<dbReference type="KEGG" id="pstg:E8M01_28605"/>
<dbReference type="EMBL" id="CP039690">
    <property type="protein sequence ID" value="QCI67839.1"/>
    <property type="molecule type" value="Genomic_DNA"/>
</dbReference>
<keyword evidence="8 9" id="KW-0472">Membrane</keyword>
<keyword evidence="4 9" id="KW-1003">Cell membrane</keyword>
<evidence type="ECO:0000256" key="8">
    <source>
        <dbReference type="ARBA" id="ARBA00023136"/>
    </source>
</evidence>
<dbReference type="NCBIfam" id="TIGR01843">
    <property type="entry name" value="type_I_hlyD"/>
    <property type="match status" value="1"/>
</dbReference>
<name>A0A4D7B282_9HYPH</name>
<evidence type="ECO:0000256" key="10">
    <source>
        <dbReference type="SAM" id="Coils"/>
    </source>
</evidence>
<dbReference type="PANTHER" id="PTHR30386">
    <property type="entry name" value="MEMBRANE FUSION SUBUNIT OF EMRAB-TOLC MULTIDRUG EFFLUX PUMP"/>
    <property type="match status" value="1"/>
</dbReference>
<dbReference type="InterPro" id="IPR058982">
    <property type="entry name" value="Beta-barrel_AprE"/>
</dbReference>
<feature type="domain" description="AprE-like beta-barrel" evidence="12">
    <location>
        <begin position="339"/>
        <end position="428"/>
    </location>
</feature>
<keyword evidence="3 9" id="KW-0813">Transport</keyword>
<dbReference type="PANTHER" id="PTHR30386:SF17">
    <property type="entry name" value="ALKALINE PROTEASE SECRETION PROTEIN APRE"/>
    <property type="match status" value="1"/>
</dbReference>
<dbReference type="InterPro" id="IPR050739">
    <property type="entry name" value="MFP"/>
</dbReference>
<evidence type="ECO:0000256" key="2">
    <source>
        <dbReference type="ARBA" id="ARBA00009477"/>
    </source>
</evidence>
<comment type="similarity">
    <text evidence="2 9">Belongs to the membrane fusion protein (MFP) (TC 8.A.1) family.</text>
</comment>
<organism evidence="13 14">
    <name type="scientific">Phreatobacter stygius</name>
    <dbReference type="NCBI Taxonomy" id="1940610"/>
    <lineage>
        <taxon>Bacteria</taxon>
        <taxon>Pseudomonadati</taxon>
        <taxon>Pseudomonadota</taxon>
        <taxon>Alphaproteobacteria</taxon>
        <taxon>Hyphomicrobiales</taxon>
        <taxon>Phreatobacteraceae</taxon>
        <taxon>Phreatobacter</taxon>
    </lineage>
</organism>